<accession>A0A9P4R016</accession>
<evidence type="ECO:0000313" key="2">
    <source>
        <dbReference type="Proteomes" id="UP000799444"/>
    </source>
</evidence>
<gene>
    <name evidence="1" type="ORF">EJ04DRAFT_512692</name>
</gene>
<protein>
    <submittedName>
        <fullName evidence="1">Uncharacterized protein</fullName>
    </submittedName>
</protein>
<dbReference type="Proteomes" id="UP000799444">
    <property type="component" value="Unassembled WGS sequence"/>
</dbReference>
<name>A0A9P4R016_9PLEO</name>
<comment type="caution">
    <text evidence="1">The sequence shown here is derived from an EMBL/GenBank/DDBJ whole genome shotgun (WGS) entry which is preliminary data.</text>
</comment>
<sequence>MPRHCTATDLIVIINKLHHEKYTSRNWHFVRSEVPTRVAASYRFVRDSSHKADENFLAL</sequence>
<reference evidence="1" key="1">
    <citation type="journal article" date="2020" name="Stud. Mycol.">
        <title>101 Dothideomycetes genomes: a test case for predicting lifestyles and emergence of pathogens.</title>
        <authorList>
            <person name="Haridas S."/>
            <person name="Albert R."/>
            <person name="Binder M."/>
            <person name="Bloem J."/>
            <person name="Labutti K."/>
            <person name="Salamov A."/>
            <person name="Andreopoulos B."/>
            <person name="Baker S."/>
            <person name="Barry K."/>
            <person name="Bills G."/>
            <person name="Bluhm B."/>
            <person name="Cannon C."/>
            <person name="Castanera R."/>
            <person name="Culley D."/>
            <person name="Daum C."/>
            <person name="Ezra D."/>
            <person name="Gonzalez J."/>
            <person name="Henrissat B."/>
            <person name="Kuo A."/>
            <person name="Liang C."/>
            <person name="Lipzen A."/>
            <person name="Lutzoni F."/>
            <person name="Magnuson J."/>
            <person name="Mondo S."/>
            <person name="Nolan M."/>
            <person name="Ohm R."/>
            <person name="Pangilinan J."/>
            <person name="Park H.-J."/>
            <person name="Ramirez L."/>
            <person name="Alfaro M."/>
            <person name="Sun H."/>
            <person name="Tritt A."/>
            <person name="Yoshinaga Y."/>
            <person name="Zwiers L.-H."/>
            <person name="Turgeon B."/>
            <person name="Goodwin S."/>
            <person name="Spatafora J."/>
            <person name="Crous P."/>
            <person name="Grigoriev I."/>
        </authorList>
    </citation>
    <scope>NUCLEOTIDE SEQUENCE</scope>
    <source>
        <strain evidence="1">CBS 125425</strain>
    </source>
</reference>
<dbReference type="AlphaFoldDB" id="A0A9P4R016"/>
<dbReference type="EMBL" id="ML996151">
    <property type="protein sequence ID" value="KAF2734201.1"/>
    <property type="molecule type" value="Genomic_DNA"/>
</dbReference>
<keyword evidence="2" id="KW-1185">Reference proteome</keyword>
<organism evidence="1 2">
    <name type="scientific">Polyplosphaeria fusca</name>
    <dbReference type="NCBI Taxonomy" id="682080"/>
    <lineage>
        <taxon>Eukaryota</taxon>
        <taxon>Fungi</taxon>
        <taxon>Dikarya</taxon>
        <taxon>Ascomycota</taxon>
        <taxon>Pezizomycotina</taxon>
        <taxon>Dothideomycetes</taxon>
        <taxon>Pleosporomycetidae</taxon>
        <taxon>Pleosporales</taxon>
        <taxon>Tetraplosphaeriaceae</taxon>
        <taxon>Polyplosphaeria</taxon>
    </lineage>
</organism>
<evidence type="ECO:0000313" key="1">
    <source>
        <dbReference type="EMBL" id="KAF2734201.1"/>
    </source>
</evidence>
<proteinExistence type="predicted"/>